<dbReference type="AlphaFoldDB" id="A0A1H0SVT9"/>
<organism evidence="2 3">
    <name type="scientific">Actinopolyspora xinjiangensis</name>
    <dbReference type="NCBI Taxonomy" id="405564"/>
    <lineage>
        <taxon>Bacteria</taxon>
        <taxon>Bacillati</taxon>
        <taxon>Actinomycetota</taxon>
        <taxon>Actinomycetes</taxon>
        <taxon>Actinopolysporales</taxon>
        <taxon>Actinopolysporaceae</taxon>
        <taxon>Actinopolyspora</taxon>
    </lineage>
</organism>
<dbReference type="Pfam" id="PF00266">
    <property type="entry name" value="Aminotran_5"/>
    <property type="match status" value="1"/>
</dbReference>
<dbReference type="Gene3D" id="3.90.1150.10">
    <property type="entry name" value="Aspartate Aminotransferase, domain 1"/>
    <property type="match status" value="1"/>
</dbReference>
<dbReference type="Gene3D" id="3.40.640.10">
    <property type="entry name" value="Type I PLP-dependent aspartate aminotransferase-like (Major domain)"/>
    <property type="match status" value="1"/>
</dbReference>
<reference evidence="3" key="1">
    <citation type="submission" date="2016-10" db="EMBL/GenBank/DDBJ databases">
        <authorList>
            <person name="Varghese N."/>
            <person name="Submissions S."/>
        </authorList>
    </citation>
    <scope>NUCLEOTIDE SEQUENCE [LARGE SCALE GENOMIC DNA]</scope>
    <source>
        <strain evidence="3">DSM 46732</strain>
    </source>
</reference>
<accession>A0A1H0SVT9</accession>
<evidence type="ECO:0000259" key="1">
    <source>
        <dbReference type="Pfam" id="PF00266"/>
    </source>
</evidence>
<dbReference type="InterPro" id="IPR015422">
    <property type="entry name" value="PyrdxlP-dep_Trfase_small"/>
</dbReference>
<evidence type="ECO:0000313" key="2">
    <source>
        <dbReference type="EMBL" id="SDP45831.1"/>
    </source>
</evidence>
<sequence length="359" mass="38611">MSFVSDYVLARLKYSSGMREAFGAEFELTAGYLNTASIGVPPVFAADALSEVVGRWRGGRIEATEFDDSVASARRDFARLVGVNPDRVAAGGSVGQLVGSVAAGLPEGSRVLVVQGEFTSVVFPFAVQHDRGVRVTEVVPERLFDALPGHDVVAVSLVQSGDGAVIDPARLRELAEEHGVRVLLDVSQAAGWMPLELDWADWVVGCGYKWLLSPRGVAWLAVGSRAFLPRPHGANWYAGRDPWQSLYGLPLRLADDARSLDSSPDWFAQVGAAAALRWLAGLDLAAVREHCLGLASALCSELGMSEPRSPVVSLETPEAASRLRTAGVRCAVRDGRTRVSFHLYNTFEDVRVLLDALRG</sequence>
<dbReference type="InterPro" id="IPR015421">
    <property type="entry name" value="PyrdxlP-dep_Trfase_major"/>
</dbReference>
<feature type="domain" description="Aminotransferase class V" evidence="1">
    <location>
        <begin position="63"/>
        <end position="304"/>
    </location>
</feature>
<dbReference type="PANTHER" id="PTHR43586">
    <property type="entry name" value="CYSTEINE DESULFURASE"/>
    <property type="match status" value="1"/>
</dbReference>
<protein>
    <submittedName>
        <fullName evidence="2">Selenocysteine lyase/Cysteine desulfurase</fullName>
    </submittedName>
</protein>
<proteinExistence type="predicted"/>
<dbReference type="GO" id="GO:0016829">
    <property type="term" value="F:lyase activity"/>
    <property type="evidence" value="ECO:0007669"/>
    <property type="project" value="UniProtKB-KW"/>
</dbReference>
<dbReference type="InterPro" id="IPR000192">
    <property type="entry name" value="Aminotrans_V_dom"/>
</dbReference>
<keyword evidence="3" id="KW-1185">Reference proteome</keyword>
<dbReference type="EMBL" id="FNJR01000004">
    <property type="protein sequence ID" value="SDP45831.1"/>
    <property type="molecule type" value="Genomic_DNA"/>
</dbReference>
<dbReference type="STRING" id="405564.SAMN04487905_104197"/>
<dbReference type="PANTHER" id="PTHR43586:SF21">
    <property type="entry name" value="PYRIDOXAL PHOSPHATE (PLP)-DEPENDENT ASPARTATE AMINOTRANSFERASE SUPERFAMILY"/>
    <property type="match status" value="1"/>
</dbReference>
<evidence type="ECO:0000313" key="3">
    <source>
        <dbReference type="Proteomes" id="UP000199497"/>
    </source>
</evidence>
<dbReference type="Proteomes" id="UP000199497">
    <property type="component" value="Unassembled WGS sequence"/>
</dbReference>
<dbReference type="SUPFAM" id="SSF53383">
    <property type="entry name" value="PLP-dependent transferases"/>
    <property type="match status" value="1"/>
</dbReference>
<keyword evidence="2" id="KW-0456">Lyase</keyword>
<gene>
    <name evidence="2" type="ORF">SAMN04487905_104197</name>
</gene>
<name>A0A1H0SVT9_9ACTN</name>
<dbReference type="InterPro" id="IPR015424">
    <property type="entry name" value="PyrdxlP-dep_Trfase"/>
</dbReference>